<feature type="region of interest" description="Disordered" evidence="2">
    <location>
        <begin position="97"/>
        <end position="127"/>
    </location>
</feature>
<feature type="region of interest" description="Disordered" evidence="2">
    <location>
        <begin position="335"/>
        <end position="422"/>
    </location>
</feature>
<evidence type="ECO:0000313" key="3">
    <source>
        <dbReference type="EMBL" id="CAB1441435.1"/>
    </source>
</evidence>
<organism evidence="3 4">
    <name type="scientific">Pleuronectes platessa</name>
    <name type="common">European plaice</name>
    <dbReference type="NCBI Taxonomy" id="8262"/>
    <lineage>
        <taxon>Eukaryota</taxon>
        <taxon>Metazoa</taxon>
        <taxon>Chordata</taxon>
        <taxon>Craniata</taxon>
        <taxon>Vertebrata</taxon>
        <taxon>Euteleostomi</taxon>
        <taxon>Actinopterygii</taxon>
        <taxon>Neopterygii</taxon>
        <taxon>Teleostei</taxon>
        <taxon>Neoteleostei</taxon>
        <taxon>Acanthomorphata</taxon>
        <taxon>Carangaria</taxon>
        <taxon>Pleuronectiformes</taxon>
        <taxon>Pleuronectoidei</taxon>
        <taxon>Pleuronectidae</taxon>
        <taxon>Pleuronectes</taxon>
    </lineage>
</organism>
<name>A0A9N7V2A6_PLEPL</name>
<evidence type="ECO:0000256" key="2">
    <source>
        <dbReference type="SAM" id="MobiDB-lite"/>
    </source>
</evidence>
<dbReference type="Proteomes" id="UP001153269">
    <property type="component" value="Unassembled WGS sequence"/>
</dbReference>
<dbReference type="EMBL" id="CADEAL010002646">
    <property type="protein sequence ID" value="CAB1441435.1"/>
    <property type="molecule type" value="Genomic_DNA"/>
</dbReference>
<evidence type="ECO:0000256" key="1">
    <source>
        <dbReference type="SAM" id="Coils"/>
    </source>
</evidence>
<keyword evidence="1" id="KW-0175">Coiled coil</keyword>
<dbReference type="InterPro" id="IPR053040">
    <property type="entry name" value="LRR-containing_protein_71"/>
</dbReference>
<dbReference type="AlphaFoldDB" id="A0A9N7V2A6"/>
<dbReference type="PANTHER" id="PTHR46984:SF1">
    <property type="entry name" value="LEUCINE-RICH REPEAT-CONTAINING PROTEIN 71"/>
    <property type="match status" value="1"/>
</dbReference>
<feature type="compositionally biased region" description="Basic and acidic residues" evidence="2">
    <location>
        <begin position="8"/>
        <end position="21"/>
    </location>
</feature>
<evidence type="ECO:0008006" key="5">
    <source>
        <dbReference type="Google" id="ProtNLM"/>
    </source>
</evidence>
<keyword evidence="4" id="KW-1185">Reference proteome</keyword>
<feature type="compositionally biased region" description="Basic and acidic residues" evidence="2">
    <location>
        <begin position="361"/>
        <end position="394"/>
    </location>
</feature>
<gene>
    <name evidence="3" type="ORF">PLEPLA_LOCUS29208</name>
</gene>
<accession>A0A9N7V2A6</accession>
<dbReference type="Gene3D" id="3.80.10.10">
    <property type="entry name" value="Ribonuclease Inhibitor"/>
    <property type="match status" value="1"/>
</dbReference>
<comment type="caution">
    <text evidence="3">The sequence shown here is derived from an EMBL/GenBank/DDBJ whole genome shotgun (WGS) entry which is preliminary data.</text>
</comment>
<feature type="compositionally biased region" description="Polar residues" evidence="2">
    <location>
        <begin position="335"/>
        <end position="349"/>
    </location>
</feature>
<feature type="coiled-coil region" evidence="1">
    <location>
        <begin position="632"/>
        <end position="659"/>
    </location>
</feature>
<dbReference type="InterPro" id="IPR032675">
    <property type="entry name" value="LRR_dom_sf"/>
</dbReference>
<dbReference type="SUPFAM" id="SSF52047">
    <property type="entry name" value="RNI-like"/>
    <property type="match status" value="1"/>
</dbReference>
<proteinExistence type="predicted"/>
<feature type="region of interest" description="Disordered" evidence="2">
    <location>
        <begin position="1"/>
        <end position="24"/>
    </location>
</feature>
<feature type="compositionally biased region" description="Low complexity" evidence="2">
    <location>
        <begin position="102"/>
        <end position="112"/>
    </location>
</feature>
<evidence type="ECO:0000313" key="4">
    <source>
        <dbReference type="Proteomes" id="UP001153269"/>
    </source>
</evidence>
<dbReference type="Pfam" id="PF13516">
    <property type="entry name" value="LRR_6"/>
    <property type="match status" value="3"/>
</dbReference>
<protein>
    <recommendedName>
        <fullName evidence="5">Leucine-rich repeat-containing protein 71</fullName>
    </recommendedName>
</protein>
<feature type="region of interest" description="Disordered" evidence="2">
    <location>
        <begin position="700"/>
        <end position="736"/>
    </location>
</feature>
<reference evidence="3" key="1">
    <citation type="submission" date="2020-03" db="EMBL/GenBank/DDBJ databases">
        <authorList>
            <person name="Weist P."/>
        </authorList>
    </citation>
    <scope>NUCLEOTIDE SEQUENCE</scope>
</reference>
<feature type="compositionally biased region" description="Polar residues" evidence="2">
    <location>
        <begin position="412"/>
        <end position="422"/>
    </location>
</feature>
<sequence length="736" mass="82354">MSRRKQVKDKPDKTSPEDEKTTGLMNSLQPVLVRTGVSLELADLCVSGEVESRFRQTPSDTSPAQTFDEYQCTGNVEIDFPGLCALLDVRCVPAVSTKRPASSSSSSSSSSSLAEIEGEDAKDIPSQVKDWSHWSKPRLQVELGNDDPLCAKSLKVSGWKVDEQIATVLQKMLPSLSHLQSLQFWQAGLSDPVVTSLVNTTPLCSSLRVVSLEGNTLPEHCFHCLLSEDSVLTHLSLRNNRLGDSSARLIGSLLSTTRTSNKNLLSLNLAFNSIGDAGAAHIAQGLRLNRALLFLSLCNNQIGDSGAAHLAAVLGEFALTHEEVVERRKLLLERSQSSPQRVNSDQTPTDPLPLVASSTSLKEDNKGTSKKKEAHKKEEKPSTSKEKSNKKSSDVKAALSKGVKPGDREEQPSAQEVQSSTALNEQQVETMEMGNPLLDEPLQHRDGQLFLPGNTTLASLNLTGNRITERSLPLFLTSVEMQGEDGGLLRLCLQRNRFPPECETYVKIKEFSLAEHLLSFSSSYSAHYSTAFGPIGQIENHNMGSHRTKPEAGRSRFNYKISKDRVRVRRLEQLLSIRERQFKEEYAKCYQAISKHGIEVFDLKPILEFSEEEGKVTELIHHQNEAQLTEPLHHWENEIVKLKKQLAEAKSKLRDKDAEQLSTLKALETKYTSLAENTKADITRLQQRWGRELKKWKEEKKDLDHNKEQLVKEKKQLDKRSEQLDEKSKQLDQERK</sequence>
<dbReference type="InterPro" id="IPR001611">
    <property type="entry name" value="Leu-rich_rpt"/>
</dbReference>
<dbReference type="PANTHER" id="PTHR46984">
    <property type="entry name" value="LEUCINE-RICH REPEAT-CONTAINING PROTEIN 71"/>
    <property type="match status" value="1"/>
</dbReference>
<dbReference type="SMART" id="SM00368">
    <property type="entry name" value="LRR_RI"/>
    <property type="match status" value="4"/>
</dbReference>